<dbReference type="SUPFAM" id="SSF111369">
    <property type="entry name" value="HlyD-like secretion proteins"/>
    <property type="match status" value="1"/>
</dbReference>
<dbReference type="PANTHER" id="PTHR30469:SF11">
    <property type="entry name" value="BLL4320 PROTEIN"/>
    <property type="match status" value="1"/>
</dbReference>
<dbReference type="AlphaFoldDB" id="A0A1T4NT29"/>
<dbReference type="GO" id="GO:0015562">
    <property type="term" value="F:efflux transmembrane transporter activity"/>
    <property type="evidence" value="ECO:0007669"/>
    <property type="project" value="TreeGrafter"/>
</dbReference>
<dbReference type="Gene3D" id="2.40.420.20">
    <property type="match status" value="1"/>
</dbReference>
<feature type="domain" description="CusB-like beta-barrel" evidence="5">
    <location>
        <begin position="244"/>
        <end position="314"/>
    </location>
</feature>
<dbReference type="Pfam" id="PF25973">
    <property type="entry name" value="BSH_CzcB"/>
    <property type="match status" value="1"/>
</dbReference>
<gene>
    <name evidence="7" type="ORF">SAMN05428963_103181</name>
</gene>
<evidence type="ECO:0000256" key="2">
    <source>
        <dbReference type="SAM" id="Coils"/>
    </source>
</evidence>
<dbReference type="STRING" id="1365950.SAMN05428963_103181"/>
<reference evidence="7 8" key="1">
    <citation type="submission" date="2017-02" db="EMBL/GenBank/DDBJ databases">
        <authorList>
            <person name="Peterson S.W."/>
        </authorList>
    </citation>
    <scope>NUCLEOTIDE SEQUENCE [LARGE SCALE GENOMIC DNA]</scope>
    <source>
        <strain evidence="7 8">USBA 369</strain>
    </source>
</reference>
<accession>A0A1T4NT29</accession>
<comment type="similarity">
    <text evidence="1">Belongs to the membrane fusion protein (MFP) (TC 8.A.1) family.</text>
</comment>
<keyword evidence="4" id="KW-1133">Transmembrane helix</keyword>
<dbReference type="OrthoDB" id="9806939at2"/>
<dbReference type="NCBIfam" id="TIGR01730">
    <property type="entry name" value="RND_mfp"/>
    <property type="match status" value="1"/>
</dbReference>
<dbReference type="InterPro" id="IPR058647">
    <property type="entry name" value="BSH_CzcB-like"/>
</dbReference>
<dbReference type="RefSeq" id="WP_078707293.1">
    <property type="nucleotide sequence ID" value="NZ_FUXL01000003.1"/>
</dbReference>
<dbReference type="Gene3D" id="2.40.30.170">
    <property type="match status" value="1"/>
</dbReference>
<evidence type="ECO:0000313" key="8">
    <source>
        <dbReference type="Proteomes" id="UP000190135"/>
    </source>
</evidence>
<dbReference type="InterPro" id="IPR006143">
    <property type="entry name" value="RND_pump_MFP"/>
</dbReference>
<evidence type="ECO:0000256" key="3">
    <source>
        <dbReference type="SAM" id="MobiDB-lite"/>
    </source>
</evidence>
<dbReference type="Gene3D" id="1.10.287.470">
    <property type="entry name" value="Helix hairpin bin"/>
    <property type="match status" value="1"/>
</dbReference>
<feature type="region of interest" description="Disordered" evidence="3">
    <location>
        <begin position="380"/>
        <end position="430"/>
    </location>
</feature>
<evidence type="ECO:0000313" key="7">
    <source>
        <dbReference type="EMBL" id="SJZ82500.1"/>
    </source>
</evidence>
<keyword evidence="2" id="KW-0175">Coiled coil</keyword>
<evidence type="ECO:0000259" key="6">
    <source>
        <dbReference type="Pfam" id="PF25973"/>
    </source>
</evidence>
<protein>
    <submittedName>
        <fullName evidence="7">RND family efflux transporter, MFP subunit</fullName>
    </submittedName>
</protein>
<dbReference type="InterPro" id="IPR058792">
    <property type="entry name" value="Beta-barrel_RND_2"/>
</dbReference>
<evidence type="ECO:0000256" key="1">
    <source>
        <dbReference type="ARBA" id="ARBA00009477"/>
    </source>
</evidence>
<feature type="transmembrane region" description="Helical" evidence="4">
    <location>
        <begin position="6"/>
        <end position="24"/>
    </location>
</feature>
<sequence length="430" mass="45632">MNFVKQVLVTLVVLAIAGILWVRFDERAASLIRQQAWLPNSFKTIALIAAPKDDAKIAGATPADEKPKAGGAGRSRGGRGQTALVVVDAVTEATTRSRLRAIGSGEAQRSVAVYPDVSGFVAEVAFSSGAAVQAGEVLVVLEKSAEELALDRARIALSAAQDKLGRYQRLASARTTTAVEVADVEREVENARLDLRSAEIALAKRTIRAPISGRVGIADIDVGDLVSSQTLIATIDDRARLKVVFYVPESFVSGLSIGQTVEAVSVANPAEIYRGEVSAIDSRLDQASRTVRVEATMDNPKDELRPGMSFALTLLFPGDDYLSVDPLAIQWERAGPFVWKLDGDTPQKTPVRIIERNVDRVLVAADDLQVGDPVVVEGQQSIRPGGKVTIQETPHAAPSSGDASPQPAEANNGVVSDARAETRASGTVAR</sequence>
<feature type="coiled-coil region" evidence="2">
    <location>
        <begin position="150"/>
        <end position="201"/>
    </location>
</feature>
<keyword evidence="4" id="KW-0472">Membrane</keyword>
<proteinExistence type="inferred from homology"/>
<dbReference type="GO" id="GO:1990281">
    <property type="term" value="C:efflux pump complex"/>
    <property type="evidence" value="ECO:0007669"/>
    <property type="project" value="TreeGrafter"/>
</dbReference>
<keyword evidence="4" id="KW-0812">Transmembrane</keyword>
<dbReference type="Gene3D" id="2.40.50.100">
    <property type="match status" value="1"/>
</dbReference>
<dbReference type="Proteomes" id="UP000190135">
    <property type="component" value="Unassembled WGS sequence"/>
</dbReference>
<feature type="compositionally biased region" description="Gly residues" evidence="3">
    <location>
        <begin position="70"/>
        <end position="79"/>
    </location>
</feature>
<dbReference type="EMBL" id="FUXL01000003">
    <property type="protein sequence ID" value="SJZ82500.1"/>
    <property type="molecule type" value="Genomic_DNA"/>
</dbReference>
<dbReference type="Pfam" id="PF25954">
    <property type="entry name" value="Beta-barrel_RND_2"/>
    <property type="match status" value="1"/>
</dbReference>
<name>A0A1T4NT29_9HYPH</name>
<dbReference type="PANTHER" id="PTHR30469">
    <property type="entry name" value="MULTIDRUG RESISTANCE PROTEIN MDTA"/>
    <property type="match status" value="1"/>
</dbReference>
<feature type="region of interest" description="Disordered" evidence="3">
    <location>
        <begin position="58"/>
        <end position="79"/>
    </location>
</feature>
<keyword evidence="8" id="KW-1185">Reference proteome</keyword>
<evidence type="ECO:0000256" key="4">
    <source>
        <dbReference type="SAM" id="Phobius"/>
    </source>
</evidence>
<feature type="domain" description="CzcB-like barrel-sandwich hybrid" evidence="6">
    <location>
        <begin position="110"/>
        <end position="237"/>
    </location>
</feature>
<evidence type="ECO:0000259" key="5">
    <source>
        <dbReference type="Pfam" id="PF25954"/>
    </source>
</evidence>
<organism evidence="7 8">
    <name type="scientific">Consotaella salsifontis</name>
    <dbReference type="NCBI Taxonomy" id="1365950"/>
    <lineage>
        <taxon>Bacteria</taxon>
        <taxon>Pseudomonadati</taxon>
        <taxon>Pseudomonadota</taxon>
        <taxon>Alphaproteobacteria</taxon>
        <taxon>Hyphomicrobiales</taxon>
        <taxon>Aurantimonadaceae</taxon>
        <taxon>Consotaella</taxon>
    </lineage>
</organism>